<name>A0A7Y0AYH2_9HYPH</name>
<comment type="caution">
    <text evidence="4">The sequence shown here is derived from an EMBL/GenBank/DDBJ whole genome shotgun (WGS) entry which is preliminary data.</text>
</comment>
<keyword evidence="2" id="KW-1133">Transmembrane helix</keyword>
<dbReference type="InterPro" id="IPR003869">
    <property type="entry name" value="Polysac_CapD-like"/>
</dbReference>
<comment type="similarity">
    <text evidence="1">Belongs to the polysaccharide synthase family.</text>
</comment>
<dbReference type="Proteomes" id="UP000541470">
    <property type="component" value="Unassembled WGS sequence"/>
</dbReference>
<dbReference type="Pfam" id="PF02719">
    <property type="entry name" value="Polysacc_synt_2"/>
    <property type="match status" value="1"/>
</dbReference>
<feature type="transmembrane region" description="Helical" evidence="2">
    <location>
        <begin position="20"/>
        <end position="37"/>
    </location>
</feature>
<feature type="domain" description="Polysaccharide biosynthesis protein CapD-like" evidence="3">
    <location>
        <begin position="290"/>
        <end position="581"/>
    </location>
</feature>
<keyword evidence="2" id="KW-0812">Transmembrane</keyword>
<evidence type="ECO:0000256" key="2">
    <source>
        <dbReference type="SAM" id="Phobius"/>
    </source>
</evidence>
<dbReference type="SUPFAM" id="SSF51735">
    <property type="entry name" value="NAD(P)-binding Rossmann-fold domains"/>
    <property type="match status" value="1"/>
</dbReference>
<gene>
    <name evidence="4" type="ORF">HHL25_16375</name>
</gene>
<feature type="transmembrane region" description="Helical" evidence="2">
    <location>
        <begin position="49"/>
        <end position="71"/>
    </location>
</feature>
<feature type="transmembrane region" description="Helical" evidence="2">
    <location>
        <begin position="83"/>
        <end position="107"/>
    </location>
</feature>
<sequence>MTEKIISRILSIPRIVKRIIALGVDMVLCTLTVWLAFCLRLDGWVALSGVQYVTIPASIAIAIPIFIRFGLYRAVFRFIGWEAFFSIVKAVGLYGLIYMTIFTSISVPGIPRTVGILQPLLLLIAVGLSRLVVRRLFGEAYQRVLRGNEQSNVLIYGAGSIGRQLTSALANSGDQRVVGFLDDDRSLHHSVINGVKVHDPQELSALVAKHNVRTVLLALPTLKASRRKEIIESLRGKRVAVRTAPNVSQIAQGRVDSAAFQELDVNDLLGREPVDPDQALLRRNIKDKTVLVTGAGGSIGSELCRQILTIGPKHLLLVEQNEYGLYAIHSELCRHFPQCINLVTPLLASVRDDRRIREILKSWSVDTIYHAAAYKHVPLVEHNLIEGIRNNLLGTEIVAKAAIDHKVKSFVLVSTDKAVRPTNVMGASKRLAEMVLQALSETCEAPVFSMVRFGNVLGSSGSVVPLFRQQIREGGPITLTHPDITRFFMTIPEASQLVIQAGAMANGGDVFVLDMGEPVKIIDLAKRMVELSGLTVKDESNPNGDIELIMTGLRPAEKLYEELLMGDNPSPSQHPLIMRAKDDFLPLQTLEEHIARLVGYMNAGKVQETKELLSVLVSGYQPSAEIVDFIALRKAELQNESMHGSGGTI</sequence>
<evidence type="ECO:0000259" key="3">
    <source>
        <dbReference type="Pfam" id="PF02719"/>
    </source>
</evidence>
<reference evidence="4 5" key="1">
    <citation type="submission" date="2020-04" db="EMBL/GenBank/DDBJ databases">
        <title>Rhizobium sp. S-51 isolated from soil.</title>
        <authorList>
            <person name="Dahal R.H."/>
        </authorList>
    </citation>
    <scope>NUCLEOTIDE SEQUENCE [LARGE SCALE GENOMIC DNA]</scope>
    <source>
        <strain evidence="4 5">S-51</strain>
    </source>
</reference>
<dbReference type="PANTHER" id="PTHR43318:SF1">
    <property type="entry name" value="POLYSACCHARIDE BIOSYNTHESIS PROTEIN EPSC-RELATED"/>
    <property type="match status" value="1"/>
</dbReference>
<evidence type="ECO:0000256" key="1">
    <source>
        <dbReference type="ARBA" id="ARBA00007430"/>
    </source>
</evidence>
<dbReference type="InterPro" id="IPR051203">
    <property type="entry name" value="Polysaccharide_Synthase-Rel"/>
</dbReference>
<dbReference type="PANTHER" id="PTHR43318">
    <property type="entry name" value="UDP-N-ACETYLGLUCOSAMINE 4,6-DEHYDRATASE"/>
    <property type="match status" value="1"/>
</dbReference>
<dbReference type="AlphaFoldDB" id="A0A7Y0AYH2"/>
<dbReference type="InterPro" id="IPR029063">
    <property type="entry name" value="SAM-dependent_MTases_sf"/>
</dbReference>
<dbReference type="RefSeq" id="WP_169593531.1">
    <property type="nucleotide sequence ID" value="NZ_JABBGK010000003.1"/>
</dbReference>
<dbReference type="SUPFAM" id="SSF53335">
    <property type="entry name" value="S-adenosyl-L-methionine-dependent methyltransferases"/>
    <property type="match status" value="1"/>
</dbReference>
<keyword evidence="2" id="KW-0472">Membrane</keyword>
<organism evidence="4 5">
    <name type="scientific">Rhizobium terricola</name>
    <dbReference type="NCBI Taxonomy" id="2728849"/>
    <lineage>
        <taxon>Bacteria</taxon>
        <taxon>Pseudomonadati</taxon>
        <taxon>Pseudomonadota</taxon>
        <taxon>Alphaproteobacteria</taxon>
        <taxon>Hyphomicrobiales</taxon>
        <taxon>Rhizobiaceae</taxon>
        <taxon>Rhizobium/Agrobacterium group</taxon>
        <taxon>Rhizobium</taxon>
    </lineage>
</organism>
<proteinExistence type="inferred from homology"/>
<dbReference type="Gene3D" id="3.40.50.720">
    <property type="entry name" value="NAD(P)-binding Rossmann-like Domain"/>
    <property type="match status" value="2"/>
</dbReference>
<evidence type="ECO:0000313" key="4">
    <source>
        <dbReference type="EMBL" id="NML75707.1"/>
    </source>
</evidence>
<protein>
    <submittedName>
        <fullName evidence="4">Polysaccharide biosynthesis protein</fullName>
    </submittedName>
</protein>
<dbReference type="InterPro" id="IPR036291">
    <property type="entry name" value="NAD(P)-bd_dom_sf"/>
</dbReference>
<accession>A0A7Y0AYH2</accession>
<dbReference type="Pfam" id="PF13727">
    <property type="entry name" value="CoA_binding_3"/>
    <property type="match status" value="1"/>
</dbReference>
<dbReference type="EMBL" id="JABBGK010000003">
    <property type="protein sequence ID" value="NML75707.1"/>
    <property type="molecule type" value="Genomic_DNA"/>
</dbReference>
<dbReference type="CDD" id="cd05237">
    <property type="entry name" value="UDP_invert_4-6DH_SDR_e"/>
    <property type="match status" value="1"/>
</dbReference>
<evidence type="ECO:0000313" key="5">
    <source>
        <dbReference type="Proteomes" id="UP000541470"/>
    </source>
</evidence>
<keyword evidence="5" id="KW-1185">Reference proteome</keyword>